<reference evidence="3" key="1">
    <citation type="submission" date="2016-10" db="EMBL/GenBank/DDBJ databases">
        <authorList>
            <person name="Varghese N."/>
            <person name="Submissions S."/>
        </authorList>
    </citation>
    <scope>NUCLEOTIDE SEQUENCE [LARGE SCALE GENOMIC DNA]</scope>
    <source>
        <strain evidence="3">DSM 44260</strain>
    </source>
</reference>
<dbReference type="GO" id="GO:0046983">
    <property type="term" value="F:protein dimerization activity"/>
    <property type="evidence" value="ECO:0007669"/>
    <property type="project" value="InterPro"/>
</dbReference>
<keyword evidence="3" id="KW-1185">Reference proteome</keyword>
<keyword evidence="2" id="KW-0808">Transferase</keyword>
<dbReference type="GO" id="GO:0000155">
    <property type="term" value="F:phosphorelay sensor kinase activity"/>
    <property type="evidence" value="ECO:0007669"/>
    <property type="project" value="InterPro"/>
</dbReference>
<dbReference type="STRING" id="155974.SAMN04487818_101118"/>
<dbReference type="GO" id="GO:0016020">
    <property type="term" value="C:membrane"/>
    <property type="evidence" value="ECO:0007669"/>
    <property type="project" value="InterPro"/>
</dbReference>
<evidence type="ECO:0000313" key="2">
    <source>
        <dbReference type="EMBL" id="SEQ96842.1"/>
    </source>
</evidence>
<protein>
    <submittedName>
        <fullName evidence="2">Histidine kinase</fullName>
    </submittedName>
</protein>
<dbReference type="Proteomes" id="UP000199051">
    <property type="component" value="Unassembled WGS sequence"/>
</dbReference>
<name>A0A1H9KCN2_9PSEU</name>
<feature type="domain" description="Signal transduction histidine kinase subgroup 3 dimerisation and phosphoacceptor" evidence="1">
    <location>
        <begin position="27"/>
        <end position="92"/>
    </location>
</feature>
<dbReference type="RefSeq" id="WP_092774403.1">
    <property type="nucleotide sequence ID" value="NZ_FOGI01000001.1"/>
</dbReference>
<dbReference type="InterPro" id="IPR011712">
    <property type="entry name" value="Sig_transdc_His_kin_sub3_dim/P"/>
</dbReference>
<dbReference type="EMBL" id="FOGI01000001">
    <property type="protein sequence ID" value="SEQ96842.1"/>
    <property type="molecule type" value="Genomic_DNA"/>
</dbReference>
<proteinExistence type="predicted"/>
<keyword evidence="2" id="KW-0418">Kinase</keyword>
<organism evidence="2 3">
    <name type="scientific">Actinokineospora terrae</name>
    <dbReference type="NCBI Taxonomy" id="155974"/>
    <lineage>
        <taxon>Bacteria</taxon>
        <taxon>Bacillati</taxon>
        <taxon>Actinomycetota</taxon>
        <taxon>Actinomycetes</taxon>
        <taxon>Pseudonocardiales</taxon>
        <taxon>Pseudonocardiaceae</taxon>
        <taxon>Actinokineospora</taxon>
    </lineage>
</organism>
<dbReference type="AlphaFoldDB" id="A0A1H9KCN2"/>
<accession>A0A1H9KCN2</accession>
<gene>
    <name evidence="2" type="ORF">SAMN04487818_101118</name>
</gene>
<evidence type="ECO:0000313" key="3">
    <source>
        <dbReference type="Proteomes" id="UP000199051"/>
    </source>
</evidence>
<sequence>MNPITRWWRRVRTVRLRPVDPTTCALRRGLERDLNDGPAQRVAALSVELGLLSVDLPDNPTLNGRIDELQGSLAAVLAELREIGGALYPPVLSSDGFEPALHAVAERQGVALAVHSDPVDRATAAAACLAVADHLRSVPRDTHVDVRVRRGLGSVWVDVTEERVCG</sequence>
<dbReference type="Pfam" id="PF07730">
    <property type="entry name" value="HisKA_3"/>
    <property type="match status" value="1"/>
</dbReference>
<evidence type="ECO:0000259" key="1">
    <source>
        <dbReference type="Pfam" id="PF07730"/>
    </source>
</evidence>